<evidence type="ECO:0000313" key="1">
    <source>
        <dbReference type="EMBL" id="TWT64481.1"/>
    </source>
</evidence>
<evidence type="ECO:0000313" key="2">
    <source>
        <dbReference type="Proteomes" id="UP000316095"/>
    </source>
</evidence>
<dbReference type="SUPFAM" id="SSF51735">
    <property type="entry name" value="NAD(P)-binding Rossmann-fold domains"/>
    <property type="match status" value="1"/>
</dbReference>
<reference evidence="1 2" key="1">
    <citation type="submission" date="2019-02" db="EMBL/GenBank/DDBJ databases">
        <title>Deep-cultivation of Planctomycetes and their phenomic and genomic characterization uncovers novel biology.</title>
        <authorList>
            <person name="Wiegand S."/>
            <person name="Jogler M."/>
            <person name="Boedeker C."/>
            <person name="Pinto D."/>
            <person name="Vollmers J."/>
            <person name="Rivas-Marin E."/>
            <person name="Kohn T."/>
            <person name="Peeters S.H."/>
            <person name="Heuer A."/>
            <person name="Rast P."/>
            <person name="Oberbeckmann S."/>
            <person name="Bunk B."/>
            <person name="Jeske O."/>
            <person name="Meyerdierks A."/>
            <person name="Storesund J.E."/>
            <person name="Kallscheuer N."/>
            <person name="Luecker S."/>
            <person name="Lage O.M."/>
            <person name="Pohl T."/>
            <person name="Merkel B.J."/>
            <person name="Hornburger P."/>
            <person name="Mueller R.-W."/>
            <person name="Bruemmer F."/>
            <person name="Labrenz M."/>
            <person name="Spormann A.M."/>
            <person name="Op Den Camp H."/>
            <person name="Overmann J."/>
            <person name="Amann R."/>
            <person name="Jetten M.S.M."/>
            <person name="Mascher T."/>
            <person name="Medema M.H."/>
            <person name="Devos D.P."/>
            <person name="Kaster A.-K."/>
            <person name="Ovreas L."/>
            <person name="Rohde M."/>
            <person name="Galperin M.Y."/>
            <person name="Jogler C."/>
        </authorList>
    </citation>
    <scope>NUCLEOTIDE SEQUENCE [LARGE SCALE GENOMIC DNA]</scope>
    <source>
        <strain evidence="1 2">Pan54</strain>
    </source>
</reference>
<dbReference type="OrthoDB" id="241454at2"/>
<dbReference type="EMBL" id="SJPG01000001">
    <property type="protein sequence ID" value="TWT64481.1"/>
    <property type="molecule type" value="Genomic_DNA"/>
</dbReference>
<gene>
    <name evidence="1" type="ORF">Pan54_52450</name>
</gene>
<evidence type="ECO:0008006" key="3">
    <source>
        <dbReference type="Google" id="ProtNLM"/>
    </source>
</evidence>
<protein>
    <recommendedName>
        <fullName evidence="3">Gfo/Idh/MocA-like oxidoreductase N-terminal domain-containing protein</fullName>
    </recommendedName>
</protein>
<dbReference type="Gene3D" id="3.40.50.720">
    <property type="entry name" value="NAD(P)-binding Rossmann-like Domain"/>
    <property type="match status" value="1"/>
</dbReference>
<keyword evidence="2" id="KW-1185">Reference proteome</keyword>
<sequence>MIKLGVIGASGPEFTQVYAPTLNSLRERVRVTVVYDYVAHCARQSAELVEATVCRSFQELIHNWDVDAVLMLSTGWPGILPYVECLKQDKSVYLAETSLLSDVALKQISALAKSTTAVTSVEHRLCFSPTGLRCQELMASELGPPLEMTCQLNSEHSMSDQAAEIGAALGWFRWLLPGYKFNSTSISIHPQKWTLQFHKTTRTQETSEVLVHFSYQQESSQYHIKTRQGQIWIDGEYQLIWQSEAEPIGNSNSENLSNERHTTARQLDFFCRRLVGGLIPIHDLNNHLWSQQQTRLIMDQVESE</sequence>
<comment type="caution">
    <text evidence="1">The sequence shown here is derived from an EMBL/GenBank/DDBJ whole genome shotgun (WGS) entry which is preliminary data.</text>
</comment>
<dbReference type="InterPro" id="IPR036291">
    <property type="entry name" value="NAD(P)-bd_dom_sf"/>
</dbReference>
<accession>A0A5C5XPT3</accession>
<dbReference type="Proteomes" id="UP000316095">
    <property type="component" value="Unassembled WGS sequence"/>
</dbReference>
<proteinExistence type="predicted"/>
<dbReference type="RefSeq" id="WP_146506190.1">
    <property type="nucleotide sequence ID" value="NZ_SJPG01000001.1"/>
</dbReference>
<dbReference type="AlphaFoldDB" id="A0A5C5XPT3"/>
<organism evidence="1 2">
    <name type="scientific">Rubinisphaera italica</name>
    <dbReference type="NCBI Taxonomy" id="2527969"/>
    <lineage>
        <taxon>Bacteria</taxon>
        <taxon>Pseudomonadati</taxon>
        <taxon>Planctomycetota</taxon>
        <taxon>Planctomycetia</taxon>
        <taxon>Planctomycetales</taxon>
        <taxon>Planctomycetaceae</taxon>
        <taxon>Rubinisphaera</taxon>
    </lineage>
</organism>
<name>A0A5C5XPT3_9PLAN</name>